<evidence type="ECO:0000313" key="10">
    <source>
        <dbReference type="EMBL" id="GAA0314888.1"/>
    </source>
</evidence>
<feature type="domain" description="ABC transmembrane type-1" evidence="9">
    <location>
        <begin position="26"/>
        <end position="305"/>
    </location>
</feature>
<evidence type="ECO:0000256" key="1">
    <source>
        <dbReference type="ARBA" id="ARBA00004651"/>
    </source>
</evidence>
<dbReference type="SUPFAM" id="SSF90123">
    <property type="entry name" value="ABC transporter transmembrane region"/>
    <property type="match status" value="1"/>
</dbReference>
<dbReference type="InterPro" id="IPR039421">
    <property type="entry name" value="Type_1_exporter"/>
</dbReference>
<evidence type="ECO:0000259" key="9">
    <source>
        <dbReference type="PROSITE" id="PS50929"/>
    </source>
</evidence>
<evidence type="ECO:0000256" key="2">
    <source>
        <dbReference type="ARBA" id="ARBA00022692"/>
    </source>
</evidence>
<dbReference type="Proteomes" id="UP001501822">
    <property type="component" value="Unassembled WGS sequence"/>
</dbReference>
<feature type="domain" description="ABC transporter" evidence="8">
    <location>
        <begin position="339"/>
        <end position="586"/>
    </location>
</feature>
<feature type="transmembrane region" description="Helical" evidence="7">
    <location>
        <begin position="26"/>
        <end position="47"/>
    </location>
</feature>
<protein>
    <submittedName>
        <fullName evidence="10">ABC transporter ATP-binding protein</fullName>
    </submittedName>
</protein>
<organism evidence="10 11">
    <name type="scientific">Actinoallomurus spadix</name>
    <dbReference type="NCBI Taxonomy" id="79912"/>
    <lineage>
        <taxon>Bacteria</taxon>
        <taxon>Bacillati</taxon>
        <taxon>Actinomycetota</taxon>
        <taxon>Actinomycetes</taxon>
        <taxon>Streptosporangiales</taxon>
        <taxon>Thermomonosporaceae</taxon>
        <taxon>Actinoallomurus</taxon>
    </lineage>
</organism>
<feature type="transmembrane region" description="Helical" evidence="7">
    <location>
        <begin position="132"/>
        <end position="154"/>
    </location>
</feature>
<dbReference type="InterPro" id="IPR036640">
    <property type="entry name" value="ABC1_TM_sf"/>
</dbReference>
<sequence>MSDIRRAVRLLLTLAWRTDRGRLVRAALLMLVGYVATPLIAVCLKVLTDRAVAHDPRALWAALAAAVLLVFELMMAHFAHLSYFELGEMEEETLNSTLIDLAGRPDGLRRFDDPEFADTLRLVREDLMNIRMALAAVLQLGGVLLQTAVATVILARVSPLLVLLLAAALPPVIAGRWAQRIIDRAQEAEAERTRLVNHLLRLATSAGSVKELRLYRAERELAGLQAALWRRITAASWRAHRRAAAVRAAGQTVFGLAYGGAVLLVATYAARDHARLGDVVLIITLAVQVSAQVSEALSLLSTLQTAGRTAGRLDRLRAEDVAEPAGAARAVPDRLRRGIRLEGVGFRYSAGRPPVLRDVTLDLPAGGTVVVVGENGAGKSTLVKLLCGLYDPTSGSILVDGIPLSDVAPAAWRRNLTVMYQDFSRFQLTLRESVGLGDLARSGDDTAVLGALERAGAGRIATKPPAGLSGLVGTAYGDGTELSGGQWQSVALARSLMRTEPLLLVMDEPTAALDAAAESAIFERYRESARRAAERRGAITLFVSHRFSTVHKADLIVVLDQGRVAETGRHADLLAAGGKYAELFRMHARVYE</sequence>
<keyword evidence="2 7" id="KW-0812">Transmembrane</keyword>
<reference evidence="11" key="1">
    <citation type="journal article" date="2019" name="Int. J. Syst. Evol. Microbiol.">
        <title>The Global Catalogue of Microorganisms (GCM) 10K type strain sequencing project: providing services to taxonomists for standard genome sequencing and annotation.</title>
        <authorList>
            <consortium name="The Broad Institute Genomics Platform"/>
            <consortium name="The Broad Institute Genome Sequencing Center for Infectious Disease"/>
            <person name="Wu L."/>
            <person name="Ma J."/>
        </authorList>
    </citation>
    <scope>NUCLEOTIDE SEQUENCE [LARGE SCALE GENOMIC DNA]</scope>
    <source>
        <strain evidence="11">JCM 3146</strain>
    </source>
</reference>
<evidence type="ECO:0000256" key="7">
    <source>
        <dbReference type="SAM" id="Phobius"/>
    </source>
</evidence>
<dbReference type="PANTHER" id="PTHR43394:SF1">
    <property type="entry name" value="ATP-BINDING CASSETTE SUB-FAMILY B MEMBER 10, MITOCHONDRIAL"/>
    <property type="match status" value="1"/>
</dbReference>
<proteinExistence type="predicted"/>
<dbReference type="Pfam" id="PF00005">
    <property type="entry name" value="ABC_tran"/>
    <property type="match status" value="1"/>
</dbReference>
<evidence type="ECO:0000256" key="4">
    <source>
        <dbReference type="ARBA" id="ARBA00022840"/>
    </source>
</evidence>
<dbReference type="InterPro" id="IPR003593">
    <property type="entry name" value="AAA+_ATPase"/>
</dbReference>
<accession>A0ABP3FFS3</accession>
<dbReference type="PROSITE" id="PS50893">
    <property type="entry name" value="ABC_TRANSPORTER_2"/>
    <property type="match status" value="1"/>
</dbReference>
<keyword evidence="5 7" id="KW-1133">Transmembrane helix</keyword>
<dbReference type="InterPro" id="IPR003439">
    <property type="entry name" value="ABC_transporter-like_ATP-bd"/>
</dbReference>
<keyword evidence="6 7" id="KW-0472">Membrane</keyword>
<evidence type="ECO:0000256" key="5">
    <source>
        <dbReference type="ARBA" id="ARBA00022989"/>
    </source>
</evidence>
<dbReference type="RefSeq" id="WP_252809608.1">
    <property type="nucleotide sequence ID" value="NZ_BAAABM010000002.1"/>
</dbReference>
<evidence type="ECO:0000313" key="11">
    <source>
        <dbReference type="Proteomes" id="UP001501822"/>
    </source>
</evidence>
<dbReference type="InterPro" id="IPR027417">
    <property type="entry name" value="P-loop_NTPase"/>
</dbReference>
<keyword evidence="3" id="KW-0547">Nucleotide-binding</keyword>
<dbReference type="Gene3D" id="3.40.50.300">
    <property type="entry name" value="P-loop containing nucleotide triphosphate hydrolases"/>
    <property type="match status" value="1"/>
</dbReference>
<dbReference type="InterPro" id="IPR011527">
    <property type="entry name" value="ABC1_TM_dom"/>
</dbReference>
<evidence type="ECO:0000256" key="3">
    <source>
        <dbReference type="ARBA" id="ARBA00022741"/>
    </source>
</evidence>
<dbReference type="SMART" id="SM00382">
    <property type="entry name" value="AAA"/>
    <property type="match status" value="1"/>
</dbReference>
<evidence type="ECO:0000259" key="8">
    <source>
        <dbReference type="PROSITE" id="PS50893"/>
    </source>
</evidence>
<keyword evidence="11" id="KW-1185">Reference proteome</keyword>
<feature type="transmembrane region" description="Helical" evidence="7">
    <location>
        <begin position="160"/>
        <end position="178"/>
    </location>
</feature>
<keyword evidence="4 10" id="KW-0067">ATP-binding</keyword>
<dbReference type="EMBL" id="BAAABM010000002">
    <property type="protein sequence ID" value="GAA0314888.1"/>
    <property type="molecule type" value="Genomic_DNA"/>
</dbReference>
<feature type="transmembrane region" description="Helical" evidence="7">
    <location>
        <begin position="248"/>
        <end position="270"/>
    </location>
</feature>
<dbReference type="PROSITE" id="PS50929">
    <property type="entry name" value="ABC_TM1F"/>
    <property type="match status" value="1"/>
</dbReference>
<dbReference type="SUPFAM" id="SSF52540">
    <property type="entry name" value="P-loop containing nucleoside triphosphate hydrolases"/>
    <property type="match status" value="1"/>
</dbReference>
<gene>
    <name evidence="10" type="ORF">GCM10010151_01200</name>
</gene>
<comment type="subcellular location">
    <subcellularLocation>
        <location evidence="1">Cell membrane</location>
        <topology evidence="1">Multi-pass membrane protein</topology>
    </subcellularLocation>
</comment>
<feature type="transmembrane region" description="Helical" evidence="7">
    <location>
        <begin position="59"/>
        <end position="79"/>
    </location>
</feature>
<name>A0ABP3FFS3_9ACTN</name>
<evidence type="ECO:0000256" key="6">
    <source>
        <dbReference type="ARBA" id="ARBA00023136"/>
    </source>
</evidence>
<dbReference type="Gene3D" id="1.20.1560.10">
    <property type="entry name" value="ABC transporter type 1, transmembrane domain"/>
    <property type="match status" value="1"/>
</dbReference>
<comment type="caution">
    <text evidence="10">The sequence shown here is derived from an EMBL/GenBank/DDBJ whole genome shotgun (WGS) entry which is preliminary data.</text>
</comment>
<dbReference type="GO" id="GO:0005524">
    <property type="term" value="F:ATP binding"/>
    <property type="evidence" value="ECO:0007669"/>
    <property type="project" value="UniProtKB-KW"/>
</dbReference>
<dbReference type="PANTHER" id="PTHR43394">
    <property type="entry name" value="ATP-DEPENDENT PERMEASE MDL1, MITOCHONDRIAL"/>
    <property type="match status" value="1"/>
</dbReference>